<dbReference type="Proteomes" id="UP000181901">
    <property type="component" value="Unassembled WGS sequence"/>
</dbReference>
<evidence type="ECO:0000256" key="5">
    <source>
        <dbReference type="ARBA" id="ARBA00022723"/>
    </source>
</evidence>
<dbReference type="GO" id="GO:0046872">
    <property type="term" value="F:metal ion binding"/>
    <property type="evidence" value="ECO:0007669"/>
    <property type="project" value="UniProtKB-KW"/>
</dbReference>
<sequence length="129" mass="14730">MTKPVLEVVAGIVWQGGRYLAVQRPEGGPMAGWWEFPGGKVEPGESRERALVREFREELDVTPEEFAFWRDLRHEYDEFSVHLHFYHITKYSGELKSMEGQNMAWTDPKGAIALDFLPADIAIVEALHG</sequence>
<name>A0A1J5N832_9BACT</name>
<dbReference type="GO" id="GO:0008413">
    <property type="term" value="F:8-oxo-7,8-dihydroguanosine triphosphate pyrophosphatase activity"/>
    <property type="evidence" value="ECO:0007669"/>
    <property type="project" value="TreeGrafter"/>
</dbReference>
<evidence type="ECO:0000256" key="12">
    <source>
        <dbReference type="ARBA" id="ARBA00038905"/>
    </source>
</evidence>
<evidence type="ECO:0000256" key="13">
    <source>
        <dbReference type="ARBA" id="ARBA00040794"/>
    </source>
</evidence>
<organism evidence="18 19">
    <name type="scientific">Pseudodesulfovibrio hydrargyri</name>
    <dbReference type="NCBI Taxonomy" id="2125990"/>
    <lineage>
        <taxon>Bacteria</taxon>
        <taxon>Pseudomonadati</taxon>
        <taxon>Thermodesulfobacteriota</taxon>
        <taxon>Desulfovibrionia</taxon>
        <taxon>Desulfovibrionales</taxon>
        <taxon>Desulfovibrionaceae</taxon>
    </lineage>
</organism>
<keyword evidence="6" id="KW-0227">DNA damage</keyword>
<evidence type="ECO:0000256" key="10">
    <source>
        <dbReference type="ARBA" id="ARBA00035861"/>
    </source>
</evidence>
<keyword evidence="19" id="KW-1185">Reference proteome</keyword>
<dbReference type="PANTHER" id="PTHR47707">
    <property type="entry name" value="8-OXO-DGTP DIPHOSPHATASE"/>
    <property type="match status" value="1"/>
</dbReference>
<proteinExistence type="inferred from homology"/>
<dbReference type="InterPro" id="IPR029119">
    <property type="entry name" value="MutY_C"/>
</dbReference>
<dbReference type="GO" id="GO:0044715">
    <property type="term" value="F:8-oxo-dGDP phosphatase activity"/>
    <property type="evidence" value="ECO:0007669"/>
    <property type="project" value="TreeGrafter"/>
</dbReference>
<dbReference type="CDD" id="cd03425">
    <property type="entry name" value="NUDIX_MutT_NudA_like"/>
    <property type="match status" value="1"/>
</dbReference>
<evidence type="ECO:0000256" key="3">
    <source>
        <dbReference type="ARBA" id="ARBA00022457"/>
    </source>
</evidence>
<evidence type="ECO:0000313" key="18">
    <source>
        <dbReference type="EMBL" id="OIQ51787.1"/>
    </source>
</evidence>
<dbReference type="EMBL" id="LKAQ01000001">
    <property type="protein sequence ID" value="OIQ51787.1"/>
    <property type="molecule type" value="Genomic_DNA"/>
</dbReference>
<evidence type="ECO:0000256" key="4">
    <source>
        <dbReference type="ARBA" id="ARBA00022705"/>
    </source>
</evidence>
<dbReference type="InterPro" id="IPR020476">
    <property type="entry name" value="Nudix_hydrolase"/>
</dbReference>
<comment type="cofactor">
    <cofactor evidence="1">
        <name>Mg(2+)</name>
        <dbReference type="ChEBI" id="CHEBI:18420"/>
    </cofactor>
</comment>
<comment type="catalytic activity">
    <reaction evidence="10">
        <text>8-oxo-dGTP + H2O = 8-oxo-dGMP + diphosphate + H(+)</text>
        <dbReference type="Rhea" id="RHEA:31575"/>
        <dbReference type="ChEBI" id="CHEBI:15377"/>
        <dbReference type="ChEBI" id="CHEBI:15378"/>
        <dbReference type="ChEBI" id="CHEBI:33019"/>
        <dbReference type="ChEBI" id="CHEBI:63224"/>
        <dbReference type="ChEBI" id="CHEBI:77896"/>
        <dbReference type="EC" id="3.6.1.55"/>
    </reaction>
</comment>
<keyword evidence="3" id="KW-0515">Mutator protein</keyword>
<dbReference type="InterPro" id="IPR020084">
    <property type="entry name" value="NUDIX_hydrolase_CS"/>
</dbReference>
<evidence type="ECO:0000256" key="6">
    <source>
        <dbReference type="ARBA" id="ARBA00022763"/>
    </source>
</evidence>
<evidence type="ECO:0000256" key="15">
    <source>
        <dbReference type="ARBA" id="ARBA00041979"/>
    </source>
</evidence>
<keyword evidence="4" id="KW-0235">DNA replication</keyword>
<dbReference type="PANTHER" id="PTHR47707:SF1">
    <property type="entry name" value="NUDIX HYDROLASE FAMILY PROTEIN"/>
    <property type="match status" value="1"/>
</dbReference>
<dbReference type="Gene3D" id="3.90.79.10">
    <property type="entry name" value="Nucleoside Triphosphate Pyrophosphohydrolase"/>
    <property type="match status" value="1"/>
</dbReference>
<dbReference type="GO" id="GO:0035539">
    <property type="term" value="F:8-oxo-7,8-dihydrodeoxyguanosine triphosphate pyrophosphatase activity"/>
    <property type="evidence" value="ECO:0007669"/>
    <property type="project" value="UniProtKB-EC"/>
</dbReference>
<dbReference type="RefSeq" id="WP_071543905.1">
    <property type="nucleotide sequence ID" value="NZ_LKAQ01000001.1"/>
</dbReference>
<evidence type="ECO:0000313" key="19">
    <source>
        <dbReference type="Proteomes" id="UP000181901"/>
    </source>
</evidence>
<dbReference type="OrthoDB" id="9810648at2"/>
<evidence type="ECO:0000256" key="2">
    <source>
        <dbReference type="ARBA" id="ARBA00005582"/>
    </source>
</evidence>
<dbReference type="Pfam" id="PF14815">
    <property type="entry name" value="NUDIX_4"/>
    <property type="match status" value="1"/>
</dbReference>
<evidence type="ECO:0000256" key="16">
    <source>
        <dbReference type="ARBA" id="ARBA00042798"/>
    </source>
</evidence>
<keyword evidence="5" id="KW-0479">Metal-binding</keyword>
<dbReference type="GO" id="GO:0006260">
    <property type="term" value="P:DNA replication"/>
    <property type="evidence" value="ECO:0007669"/>
    <property type="project" value="UniProtKB-KW"/>
</dbReference>
<dbReference type="SUPFAM" id="SSF55811">
    <property type="entry name" value="Nudix"/>
    <property type="match status" value="1"/>
</dbReference>
<keyword evidence="8" id="KW-0460">Magnesium</keyword>
<feature type="domain" description="Nudix hydrolase" evidence="17">
    <location>
        <begin position="4"/>
        <end position="129"/>
    </location>
</feature>
<comment type="similarity">
    <text evidence="2">Belongs to the Nudix hydrolase family.</text>
</comment>
<dbReference type="InterPro" id="IPR047127">
    <property type="entry name" value="MutT-like"/>
</dbReference>
<keyword evidence="7 18" id="KW-0378">Hydrolase</keyword>
<evidence type="ECO:0000256" key="14">
    <source>
        <dbReference type="ARBA" id="ARBA00041592"/>
    </source>
</evidence>
<dbReference type="AlphaFoldDB" id="A0A1J5N832"/>
<evidence type="ECO:0000256" key="9">
    <source>
        <dbReference type="ARBA" id="ARBA00023204"/>
    </source>
</evidence>
<dbReference type="PRINTS" id="PR00502">
    <property type="entry name" value="NUDIXFAMILY"/>
</dbReference>
<dbReference type="InterPro" id="IPR000086">
    <property type="entry name" value="NUDIX_hydrolase_dom"/>
</dbReference>
<dbReference type="GO" id="GO:0044716">
    <property type="term" value="F:8-oxo-GDP phosphatase activity"/>
    <property type="evidence" value="ECO:0007669"/>
    <property type="project" value="TreeGrafter"/>
</dbReference>
<evidence type="ECO:0000256" key="11">
    <source>
        <dbReference type="ARBA" id="ARBA00036904"/>
    </source>
</evidence>
<evidence type="ECO:0000256" key="1">
    <source>
        <dbReference type="ARBA" id="ARBA00001946"/>
    </source>
</evidence>
<reference evidence="18 19" key="1">
    <citation type="submission" date="2015-09" db="EMBL/GenBank/DDBJ databases">
        <title>Genome of Desulfovibrio dechloracetivorans BerOc1, a mercury methylating strain isolated from highly hydrocarbons and metals contaminated coastal sediments.</title>
        <authorList>
            <person name="Goni Urriza M."/>
            <person name="Gassie C."/>
            <person name="Bouchez O."/>
            <person name="Klopp C."/>
            <person name="Ranchou-Peyruse A."/>
            <person name="Remy G."/>
        </authorList>
    </citation>
    <scope>NUCLEOTIDE SEQUENCE [LARGE SCALE GENOMIC DNA]</scope>
    <source>
        <strain evidence="18 19">BerOc1</strain>
    </source>
</reference>
<gene>
    <name evidence="18" type="primary">nudG</name>
    <name evidence="18" type="ORF">BerOc1_00245</name>
</gene>
<evidence type="ECO:0000256" key="7">
    <source>
        <dbReference type="ARBA" id="ARBA00022801"/>
    </source>
</evidence>
<dbReference type="InterPro" id="IPR015797">
    <property type="entry name" value="NUDIX_hydrolase-like_dom_sf"/>
</dbReference>
<comment type="caution">
    <text evidence="18">The sequence shown here is derived from an EMBL/GenBank/DDBJ whole genome shotgun (WGS) entry which is preliminary data.</text>
</comment>
<protein>
    <recommendedName>
        <fullName evidence="13">8-oxo-dGTP diphosphatase</fullName>
        <ecNumber evidence="12">3.6.1.55</ecNumber>
    </recommendedName>
    <alternativeName>
        <fullName evidence="16">7,8-dihydro-8-oxoguanine-triphosphatase</fullName>
    </alternativeName>
    <alternativeName>
        <fullName evidence="15">Mutator protein MutT</fullName>
    </alternativeName>
    <alternativeName>
        <fullName evidence="14">dGTP pyrophosphohydrolase</fullName>
    </alternativeName>
</protein>
<dbReference type="EC" id="3.6.1.55" evidence="12"/>
<accession>A0A1J5N832</accession>
<comment type="catalytic activity">
    <reaction evidence="11">
        <text>8-oxo-GTP + H2O = 8-oxo-GMP + diphosphate + H(+)</text>
        <dbReference type="Rhea" id="RHEA:67616"/>
        <dbReference type="ChEBI" id="CHEBI:15377"/>
        <dbReference type="ChEBI" id="CHEBI:15378"/>
        <dbReference type="ChEBI" id="CHEBI:33019"/>
        <dbReference type="ChEBI" id="CHEBI:143553"/>
        <dbReference type="ChEBI" id="CHEBI:145694"/>
    </reaction>
</comment>
<dbReference type="PROSITE" id="PS00893">
    <property type="entry name" value="NUDIX_BOX"/>
    <property type="match status" value="1"/>
</dbReference>
<keyword evidence="9" id="KW-0234">DNA repair</keyword>
<dbReference type="PROSITE" id="PS51462">
    <property type="entry name" value="NUDIX"/>
    <property type="match status" value="1"/>
</dbReference>
<dbReference type="GO" id="GO:0006281">
    <property type="term" value="P:DNA repair"/>
    <property type="evidence" value="ECO:0007669"/>
    <property type="project" value="UniProtKB-KW"/>
</dbReference>
<evidence type="ECO:0000256" key="8">
    <source>
        <dbReference type="ARBA" id="ARBA00022842"/>
    </source>
</evidence>
<evidence type="ECO:0000259" key="17">
    <source>
        <dbReference type="PROSITE" id="PS51462"/>
    </source>
</evidence>